<evidence type="ECO:0000313" key="4">
    <source>
        <dbReference type="Proteomes" id="UP000677803"/>
    </source>
</evidence>
<comment type="caution">
    <text evidence="3">The sequence shown here is derived from an EMBL/GenBank/DDBJ whole genome shotgun (WGS) entry which is preliminary data.</text>
</comment>
<accession>A0A8S4A9Q3</accession>
<keyword evidence="4" id="KW-1185">Reference proteome</keyword>
<protein>
    <submittedName>
        <fullName evidence="3">(Atlantic silverside) hypothetical protein</fullName>
    </submittedName>
</protein>
<proteinExistence type="predicted"/>
<dbReference type="InterPro" id="IPR058753">
    <property type="entry name" value="TIL_OTOGL_Mucin"/>
</dbReference>
<dbReference type="AlphaFoldDB" id="A0A8S4A9Q3"/>
<evidence type="ECO:0000259" key="1">
    <source>
        <dbReference type="Pfam" id="PF05270"/>
    </source>
</evidence>
<name>A0A8S4A9Q3_9TELE</name>
<evidence type="ECO:0000313" key="3">
    <source>
        <dbReference type="EMBL" id="CAG5849000.1"/>
    </source>
</evidence>
<dbReference type="InterPro" id="IPR007934">
    <property type="entry name" value="AbfB_ABD"/>
</dbReference>
<reference evidence="3" key="1">
    <citation type="submission" date="2021-05" db="EMBL/GenBank/DDBJ databases">
        <authorList>
            <person name="Tigano A."/>
        </authorList>
    </citation>
    <scope>NUCLEOTIDE SEQUENCE</scope>
</reference>
<dbReference type="Pfam" id="PF25962">
    <property type="entry name" value="TIL_OTOGL_Mucin"/>
    <property type="match status" value="1"/>
</dbReference>
<feature type="domain" description="Alpha-L-arabinofuranosidase B arabinose-binding" evidence="1">
    <location>
        <begin position="35"/>
        <end position="148"/>
    </location>
</feature>
<sequence>MGRGPYRLSTFGDGGAVLLAASRSNGSVFLQRANTSSSSSGILSQFMMTPGLSRVRPHDMSRVSFEAADRPNYFLLAGPGGPVRLAKWEDSPAFWDRATFVLHRNTWIPGYDSLEAQARPGFFLHAAAPRLRLLRYTHAHSFRRATLFRLTGARADAPPSPRCQWRYEACVSPCFRTCSDPAAQACPSIPQYDPRPESST</sequence>
<dbReference type="EMBL" id="CAJRST010000001">
    <property type="protein sequence ID" value="CAG5849000.1"/>
    <property type="molecule type" value="Genomic_DNA"/>
</dbReference>
<dbReference type="Proteomes" id="UP000677803">
    <property type="component" value="Unassembled WGS sequence"/>
</dbReference>
<evidence type="ECO:0000259" key="2">
    <source>
        <dbReference type="Pfam" id="PF25962"/>
    </source>
</evidence>
<dbReference type="Pfam" id="PF05270">
    <property type="entry name" value="AbfB"/>
    <property type="match status" value="1"/>
</dbReference>
<dbReference type="Gene3D" id="2.80.10.50">
    <property type="match status" value="1"/>
</dbReference>
<dbReference type="SUPFAM" id="SSF110221">
    <property type="entry name" value="AbfB domain"/>
    <property type="match status" value="1"/>
</dbReference>
<dbReference type="GO" id="GO:0046373">
    <property type="term" value="P:L-arabinose metabolic process"/>
    <property type="evidence" value="ECO:0007669"/>
    <property type="project" value="InterPro"/>
</dbReference>
<dbReference type="OrthoDB" id="8921018at2759"/>
<dbReference type="GO" id="GO:0046556">
    <property type="term" value="F:alpha-L-arabinofuranosidase activity"/>
    <property type="evidence" value="ECO:0007669"/>
    <property type="project" value="InterPro"/>
</dbReference>
<organism evidence="3 4">
    <name type="scientific">Menidia menidia</name>
    <name type="common">Atlantic silverside</name>
    <dbReference type="NCBI Taxonomy" id="238744"/>
    <lineage>
        <taxon>Eukaryota</taxon>
        <taxon>Metazoa</taxon>
        <taxon>Chordata</taxon>
        <taxon>Craniata</taxon>
        <taxon>Vertebrata</taxon>
        <taxon>Euteleostomi</taxon>
        <taxon>Actinopterygii</taxon>
        <taxon>Neopterygii</taxon>
        <taxon>Teleostei</taxon>
        <taxon>Neoteleostei</taxon>
        <taxon>Acanthomorphata</taxon>
        <taxon>Ovalentaria</taxon>
        <taxon>Atherinomorphae</taxon>
        <taxon>Atheriniformes</taxon>
        <taxon>Atherinopsidae</taxon>
        <taxon>Menidiinae</taxon>
        <taxon>Menidia</taxon>
    </lineage>
</organism>
<dbReference type="InterPro" id="IPR036195">
    <property type="entry name" value="AbfB_ABD_sf"/>
</dbReference>
<gene>
    <name evidence="3" type="ORF">MMEN_LOCUS43</name>
</gene>
<feature type="domain" description="Otogelin-like/Mucin TIL" evidence="2">
    <location>
        <begin position="163"/>
        <end position="191"/>
    </location>
</feature>